<dbReference type="Gene3D" id="3.40.50.150">
    <property type="entry name" value="Vaccinia Virus protein VP39"/>
    <property type="match status" value="1"/>
</dbReference>
<dbReference type="EMBL" id="AM889137">
    <property type="protein sequence ID" value="CBA03431.1"/>
    <property type="molecule type" value="Genomic_DNA"/>
</dbReference>
<dbReference type="InterPro" id="IPR003356">
    <property type="entry name" value="DNA_methylase_A-5"/>
</dbReference>
<dbReference type="GO" id="GO:0009007">
    <property type="term" value="F:site-specific DNA-methyltransferase (adenine-specific) activity"/>
    <property type="evidence" value="ECO:0007669"/>
    <property type="project" value="UniProtKB-EC"/>
</dbReference>
<organism evidence="9">
    <name type="scientific">Neisseria meningitidis alpha153</name>
    <dbReference type="NCBI Taxonomy" id="663926"/>
    <lineage>
        <taxon>Bacteria</taxon>
        <taxon>Pseudomonadati</taxon>
        <taxon>Pseudomonadota</taxon>
        <taxon>Betaproteobacteria</taxon>
        <taxon>Neisseriales</taxon>
        <taxon>Neisseriaceae</taxon>
        <taxon>Neisseria</taxon>
    </lineage>
</organism>
<dbReference type="GO" id="GO:0003677">
    <property type="term" value="F:DNA binding"/>
    <property type="evidence" value="ECO:0007669"/>
    <property type="project" value="InterPro"/>
</dbReference>
<dbReference type="PANTHER" id="PTHR42933:SF3">
    <property type="entry name" value="TYPE I RESTRICTION ENZYME MJAVIII METHYLASE SUBUNIT"/>
    <property type="match status" value="1"/>
</dbReference>
<keyword evidence="4 9" id="KW-0808">Transferase</keyword>
<proteinExistence type="inferred from homology"/>
<feature type="domain" description="DNA methylase adenine-specific" evidence="8">
    <location>
        <begin position="18"/>
        <end position="138"/>
    </location>
</feature>
<dbReference type="InterPro" id="IPR051537">
    <property type="entry name" value="DNA_Adenine_Mtase"/>
</dbReference>
<evidence type="ECO:0000256" key="2">
    <source>
        <dbReference type="ARBA" id="ARBA00011900"/>
    </source>
</evidence>
<comment type="catalytic activity">
    <reaction evidence="7">
        <text>a 2'-deoxyadenosine in DNA + S-adenosyl-L-methionine = an N(6)-methyl-2'-deoxyadenosine in DNA + S-adenosyl-L-homocysteine + H(+)</text>
        <dbReference type="Rhea" id="RHEA:15197"/>
        <dbReference type="Rhea" id="RHEA-COMP:12418"/>
        <dbReference type="Rhea" id="RHEA-COMP:12419"/>
        <dbReference type="ChEBI" id="CHEBI:15378"/>
        <dbReference type="ChEBI" id="CHEBI:57856"/>
        <dbReference type="ChEBI" id="CHEBI:59789"/>
        <dbReference type="ChEBI" id="CHEBI:90615"/>
        <dbReference type="ChEBI" id="CHEBI:90616"/>
        <dbReference type="EC" id="2.1.1.72"/>
    </reaction>
</comment>
<sequence length="146" mass="15985">MKTTGLRPSILPLPIRLIPPEKNGDYAFLLHLLKSLKPSGKGAIILPHGVLFRGNAEARIRTELLNLDLIKGIIGLPANLFYGTGIPACIIVIDKEHAQTAQFAEEGTNQVISGGIKDGNKNRLREQDIHKIIDTFTNLVTAVWCI</sequence>
<protein>
    <recommendedName>
        <fullName evidence="2">site-specific DNA-methyltransferase (adenine-specific)</fullName>
        <ecNumber evidence="2">2.1.1.72</ecNumber>
    </recommendedName>
</protein>
<dbReference type="AlphaFoldDB" id="C6S9V6"/>
<reference evidence="9" key="1">
    <citation type="journal article" date="2008" name="Proc. Natl. Acad. Sci. U.S.A.">
        <title>Whole-genome comparison of disease and carriage strains provides insights into virulence evolution in Neisseria meningitidis.</title>
        <authorList>
            <person name="Schoen C."/>
            <person name="Blom J."/>
            <person name="Claus H."/>
            <person name="Schramm-Glueck A."/>
            <person name="Brandt P."/>
            <person name="Mueller T."/>
            <person name="Goesmann A."/>
            <person name="Joseph B."/>
            <person name="Konietzny S."/>
            <person name="Kurzai O."/>
            <person name="Schmitt C."/>
            <person name="Friedrich T."/>
            <person name="Linke B."/>
            <person name="Vogel U."/>
            <person name="Frosch M."/>
        </authorList>
    </citation>
    <scope>NUCLEOTIDE SEQUENCE</scope>
    <source>
        <strain evidence="9">Alpha153</strain>
    </source>
</reference>
<accession>C6S9V6</accession>
<evidence type="ECO:0000256" key="1">
    <source>
        <dbReference type="ARBA" id="ARBA00006594"/>
    </source>
</evidence>
<evidence type="ECO:0000256" key="5">
    <source>
        <dbReference type="ARBA" id="ARBA00022691"/>
    </source>
</evidence>
<evidence type="ECO:0000256" key="6">
    <source>
        <dbReference type="ARBA" id="ARBA00022747"/>
    </source>
</evidence>
<keyword evidence="5" id="KW-0949">S-adenosyl-L-methionine</keyword>
<dbReference type="Pfam" id="PF02384">
    <property type="entry name" value="N6_Mtase"/>
    <property type="match status" value="1"/>
</dbReference>
<dbReference type="GO" id="GO:0008170">
    <property type="term" value="F:N-methyltransferase activity"/>
    <property type="evidence" value="ECO:0007669"/>
    <property type="project" value="InterPro"/>
</dbReference>
<dbReference type="EC" id="2.1.1.72" evidence="2"/>
<dbReference type="GO" id="GO:0032259">
    <property type="term" value="P:methylation"/>
    <property type="evidence" value="ECO:0007669"/>
    <property type="project" value="UniProtKB-KW"/>
</dbReference>
<keyword evidence="3 9" id="KW-0489">Methyltransferase</keyword>
<evidence type="ECO:0000256" key="7">
    <source>
        <dbReference type="ARBA" id="ARBA00047942"/>
    </source>
</evidence>
<dbReference type="PANTHER" id="PTHR42933">
    <property type="entry name" value="SLR6095 PROTEIN"/>
    <property type="match status" value="1"/>
</dbReference>
<evidence type="ECO:0000259" key="8">
    <source>
        <dbReference type="Pfam" id="PF02384"/>
    </source>
</evidence>
<dbReference type="GO" id="GO:0009307">
    <property type="term" value="P:DNA restriction-modification system"/>
    <property type="evidence" value="ECO:0007669"/>
    <property type="project" value="UniProtKB-KW"/>
</dbReference>
<name>C6S9V6_NEIME</name>
<dbReference type="InterPro" id="IPR029063">
    <property type="entry name" value="SAM-dependent_MTases_sf"/>
</dbReference>
<evidence type="ECO:0000256" key="3">
    <source>
        <dbReference type="ARBA" id="ARBA00022603"/>
    </source>
</evidence>
<gene>
    <name evidence="9" type="primary">hsdM1</name>
    <name evidence="9" type="ORF">NME_0065</name>
</gene>
<evidence type="ECO:0000313" key="9">
    <source>
        <dbReference type="EMBL" id="CBA03431.1"/>
    </source>
</evidence>
<evidence type="ECO:0000256" key="4">
    <source>
        <dbReference type="ARBA" id="ARBA00022679"/>
    </source>
</evidence>
<comment type="similarity">
    <text evidence="1">Belongs to the N(4)/N(6)-methyltransferase family.</text>
</comment>
<keyword evidence="6" id="KW-0680">Restriction system</keyword>
<dbReference type="SUPFAM" id="SSF53335">
    <property type="entry name" value="S-adenosyl-L-methionine-dependent methyltransferases"/>
    <property type="match status" value="1"/>
</dbReference>